<dbReference type="EMBL" id="BNBT01000224">
    <property type="protein sequence ID" value="GHE97188.1"/>
    <property type="molecule type" value="Genomic_DNA"/>
</dbReference>
<feature type="compositionally biased region" description="Basic and acidic residues" evidence="1">
    <location>
        <begin position="26"/>
        <end position="36"/>
    </location>
</feature>
<evidence type="ECO:0000313" key="3">
    <source>
        <dbReference type="EMBL" id="GHE97188.1"/>
    </source>
</evidence>
<evidence type="ECO:0000256" key="1">
    <source>
        <dbReference type="SAM" id="MobiDB-lite"/>
    </source>
</evidence>
<feature type="domain" description="DUF4232" evidence="2">
    <location>
        <begin position="83"/>
        <end position="213"/>
    </location>
</feature>
<keyword evidence="4" id="KW-1185">Reference proteome</keyword>
<dbReference type="AlphaFoldDB" id="A0A919AAP5"/>
<evidence type="ECO:0000259" key="2">
    <source>
        <dbReference type="Pfam" id="PF14016"/>
    </source>
</evidence>
<feature type="region of interest" description="Disordered" evidence="1">
    <location>
        <begin position="26"/>
        <end position="79"/>
    </location>
</feature>
<protein>
    <recommendedName>
        <fullName evidence="2">DUF4232 domain-containing protein</fullName>
    </recommendedName>
</protein>
<reference evidence="3" key="1">
    <citation type="journal article" date="2014" name="Int. J. Syst. Evol. Microbiol.">
        <title>Complete genome sequence of Corynebacterium casei LMG S-19264T (=DSM 44701T), isolated from a smear-ripened cheese.</title>
        <authorList>
            <consortium name="US DOE Joint Genome Institute (JGI-PGF)"/>
            <person name="Walter F."/>
            <person name="Albersmeier A."/>
            <person name="Kalinowski J."/>
            <person name="Ruckert C."/>
        </authorList>
    </citation>
    <scope>NUCLEOTIDE SEQUENCE</scope>
    <source>
        <strain evidence="3">JCM 4784</strain>
    </source>
</reference>
<feature type="region of interest" description="Disordered" evidence="1">
    <location>
        <begin position="170"/>
        <end position="234"/>
    </location>
</feature>
<sequence>MTLLPHRPLGTVAVLAAALLATGCGRADRHGSDDGRGAGAGAGVPSPLDPSPAPSVDDGAPRYGFAPSQPTRDCTDRTGTLLEAGPVESAMGLRAMTVWLTHCGAGGYLLDGYPVLQVLGEDGTAYDVHSLKGTQAVTTAVEDPGPHPVALRTGDSATVSVVWRNTYTDTTEDPVKGERLQVLPRPGGPAGSIAPEGGIDIGSTGRIGVTAWQKAPPAPTGTAPTAPGPSTPAS</sequence>
<dbReference type="PROSITE" id="PS51257">
    <property type="entry name" value="PROKAR_LIPOPROTEIN"/>
    <property type="match status" value="1"/>
</dbReference>
<evidence type="ECO:0000313" key="4">
    <source>
        <dbReference type="Proteomes" id="UP000608024"/>
    </source>
</evidence>
<dbReference type="Pfam" id="PF14016">
    <property type="entry name" value="DUF4232"/>
    <property type="match status" value="1"/>
</dbReference>
<dbReference type="Proteomes" id="UP000608024">
    <property type="component" value="Unassembled WGS sequence"/>
</dbReference>
<organism evidence="3 4">
    <name type="scientific">Streptomyces longispororuber</name>
    <dbReference type="NCBI Taxonomy" id="68230"/>
    <lineage>
        <taxon>Bacteria</taxon>
        <taxon>Bacillati</taxon>
        <taxon>Actinomycetota</taxon>
        <taxon>Actinomycetes</taxon>
        <taxon>Kitasatosporales</taxon>
        <taxon>Streptomycetaceae</taxon>
        <taxon>Streptomyces</taxon>
    </lineage>
</organism>
<proteinExistence type="predicted"/>
<dbReference type="RefSeq" id="WP_190140439.1">
    <property type="nucleotide sequence ID" value="NZ_BNBT01000224.1"/>
</dbReference>
<comment type="caution">
    <text evidence="3">The sequence shown here is derived from an EMBL/GenBank/DDBJ whole genome shotgun (WGS) entry which is preliminary data.</text>
</comment>
<accession>A0A919AAP5</accession>
<name>A0A919AAP5_9ACTN</name>
<reference evidence="3" key="2">
    <citation type="submission" date="2020-09" db="EMBL/GenBank/DDBJ databases">
        <authorList>
            <person name="Sun Q."/>
            <person name="Ohkuma M."/>
        </authorList>
    </citation>
    <scope>NUCLEOTIDE SEQUENCE</scope>
    <source>
        <strain evidence="3">JCM 4784</strain>
    </source>
</reference>
<gene>
    <name evidence="3" type="ORF">GCM10018785_72240</name>
</gene>
<dbReference type="InterPro" id="IPR025326">
    <property type="entry name" value="DUF4232"/>
</dbReference>